<dbReference type="PROSITE" id="PS51503">
    <property type="entry name" value="HIG1"/>
    <property type="match status" value="1"/>
</dbReference>
<feature type="transmembrane region" description="Helical" evidence="4">
    <location>
        <begin position="6"/>
        <end position="25"/>
    </location>
</feature>
<keyword evidence="7" id="KW-1185">Reference proteome</keyword>
<dbReference type="Pfam" id="PF04588">
    <property type="entry name" value="HIG_1_N"/>
    <property type="match status" value="1"/>
</dbReference>
<feature type="transmembrane region" description="Helical" evidence="4">
    <location>
        <begin position="46"/>
        <end position="66"/>
    </location>
</feature>
<evidence type="ECO:0000259" key="5">
    <source>
        <dbReference type="PROSITE" id="PS51503"/>
    </source>
</evidence>
<accession>A0ABV6ZWQ4</accession>
<evidence type="ECO:0000256" key="1">
    <source>
        <dbReference type="ARBA" id="ARBA00022692"/>
    </source>
</evidence>
<protein>
    <submittedName>
        <fullName evidence="6">Twin transmembrane helix small protein</fullName>
    </submittedName>
</protein>
<keyword evidence="3 4" id="KW-0472">Membrane</keyword>
<evidence type="ECO:0000313" key="6">
    <source>
        <dbReference type="EMBL" id="MFC2925824.1"/>
    </source>
</evidence>
<dbReference type="NCBIfam" id="NF033233">
    <property type="entry name" value="twin_helix"/>
    <property type="match status" value="1"/>
</dbReference>
<keyword evidence="1 4" id="KW-0812">Transmembrane</keyword>
<evidence type="ECO:0000256" key="4">
    <source>
        <dbReference type="SAM" id="Phobius"/>
    </source>
</evidence>
<dbReference type="InterPro" id="IPR007667">
    <property type="entry name" value="Hypoxia_induced_domain"/>
</dbReference>
<evidence type="ECO:0000313" key="7">
    <source>
        <dbReference type="Proteomes" id="UP001595379"/>
    </source>
</evidence>
<dbReference type="EMBL" id="JBHRSV010000010">
    <property type="protein sequence ID" value="MFC2925824.1"/>
    <property type="molecule type" value="Genomic_DNA"/>
</dbReference>
<reference evidence="7" key="1">
    <citation type="journal article" date="2019" name="Int. J. Syst. Evol. Microbiol.">
        <title>The Global Catalogue of Microorganisms (GCM) 10K type strain sequencing project: providing services to taxonomists for standard genome sequencing and annotation.</title>
        <authorList>
            <consortium name="The Broad Institute Genomics Platform"/>
            <consortium name="The Broad Institute Genome Sequencing Center for Infectious Disease"/>
            <person name="Wu L."/>
            <person name="Ma J."/>
        </authorList>
    </citation>
    <scope>NUCLEOTIDE SEQUENCE [LARGE SCALE GENOMIC DNA]</scope>
    <source>
        <strain evidence="7">KCTC 52487</strain>
    </source>
</reference>
<evidence type="ECO:0000256" key="3">
    <source>
        <dbReference type="ARBA" id="ARBA00023136"/>
    </source>
</evidence>
<comment type="caution">
    <text evidence="6">The sequence shown here is derived from an EMBL/GenBank/DDBJ whole genome shotgun (WGS) entry which is preliminary data.</text>
</comment>
<dbReference type="RefSeq" id="WP_343165757.1">
    <property type="nucleotide sequence ID" value="NZ_JBHRSV010000010.1"/>
</dbReference>
<name>A0ABV6ZWQ4_9PROT</name>
<feature type="domain" description="HIG1" evidence="5">
    <location>
        <begin position="1"/>
        <end position="68"/>
    </location>
</feature>
<organism evidence="6 7">
    <name type="scientific">Hyphobacterium vulgare</name>
    <dbReference type="NCBI Taxonomy" id="1736751"/>
    <lineage>
        <taxon>Bacteria</taxon>
        <taxon>Pseudomonadati</taxon>
        <taxon>Pseudomonadota</taxon>
        <taxon>Alphaproteobacteria</taxon>
        <taxon>Maricaulales</taxon>
        <taxon>Maricaulaceae</taxon>
        <taxon>Hyphobacterium</taxon>
    </lineage>
</organism>
<sequence>MLIFVNIMIGVALLLVLVTLIAGLVNMTRGGEGSAGRSNVLMRWRVGLQFAAIALMVLGFIIRGAISG</sequence>
<evidence type="ECO:0000256" key="2">
    <source>
        <dbReference type="ARBA" id="ARBA00022989"/>
    </source>
</evidence>
<dbReference type="Proteomes" id="UP001595379">
    <property type="component" value="Unassembled WGS sequence"/>
</dbReference>
<keyword evidence="2 4" id="KW-1133">Transmembrane helix</keyword>
<proteinExistence type="predicted"/>
<gene>
    <name evidence="6" type="ORF">ACFOOR_06870</name>
</gene>